<protein>
    <submittedName>
        <fullName evidence="2">Uncharacterized protein</fullName>
    </submittedName>
</protein>
<dbReference type="RefSeq" id="WP_073073518.1">
    <property type="nucleotide sequence ID" value="NZ_FQXN01000005.1"/>
</dbReference>
<dbReference type="EMBL" id="FQXN01000005">
    <property type="protein sequence ID" value="SHH51926.1"/>
    <property type="molecule type" value="Genomic_DNA"/>
</dbReference>
<evidence type="ECO:0000313" key="3">
    <source>
        <dbReference type="Proteomes" id="UP000242592"/>
    </source>
</evidence>
<proteinExistence type="predicted"/>
<name>A0A1M5TMP1_9BACT</name>
<keyword evidence="1" id="KW-0812">Transmembrane</keyword>
<sequence length="101" mass="11669">MRIEEEIYTKAINALEKRIYYNPGSMLEEKIISRIKKKKRFSVARVAVLITAIVVIATILVFNNMTTTIKQRPLYSAYENSQQIPKKYEPILDISLVSDGF</sequence>
<keyword evidence="1" id="KW-1133">Transmembrane helix</keyword>
<keyword evidence="3" id="KW-1185">Reference proteome</keyword>
<dbReference type="STRING" id="1123380.SAMN02745199_1402"/>
<reference evidence="3" key="1">
    <citation type="submission" date="2016-11" db="EMBL/GenBank/DDBJ databases">
        <authorList>
            <person name="Varghese N."/>
            <person name="Submissions S."/>
        </authorList>
    </citation>
    <scope>NUCLEOTIDE SEQUENCE [LARGE SCALE GENOMIC DNA]</scope>
    <source>
        <strain evidence="3">DSM 15807</strain>
    </source>
</reference>
<evidence type="ECO:0000313" key="2">
    <source>
        <dbReference type="EMBL" id="SHH51926.1"/>
    </source>
</evidence>
<keyword evidence="1" id="KW-0472">Membrane</keyword>
<dbReference type="AlphaFoldDB" id="A0A1M5TMP1"/>
<dbReference type="Proteomes" id="UP000242592">
    <property type="component" value="Unassembled WGS sequence"/>
</dbReference>
<organism evidence="2 3">
    <name type="scientific">Thermosipho atlanticus DSM 15807</name>
    <dbReference type="NCBI Taxonomy" id="1123380"/>
    <lineage>
        <taxon>Bacteria</taxon>
        <taxon>Thermotogati</taxon>
        <taxon>Thermotogota</taxon>
        <taxon>Thermotogae</taxon>
        <taxon>Thermotogales</taxon>
        <taxon>Fervidobacteriaceae</taxon>
        <taxon>Thermosipho</taxon>
    </lineage>
</organism>
<accession>A0A1M5TMP1</accession>
<evidence type="ECO:0000256" key="1">
    <source>
        <dbReference type="SAM" id="Phobius"/>
    </source>
</evidence>
<gene>
    <name evidence="2" type="ORF">SAMN02745199_1402</name>
</gene>
<dbReference type="OrthoDB" id="49192at2"/>
<feature type="transmembrane region" description="Helical" evidence="1">
    <location>
        <begin position="43"/>
        <end position="62"/>
    </location>
</feature>